<dbReference type="AlphaFoldDB" id="A0A8H6RDL8"/>
<sequence>MAAFKPILPAPTDSPMGAVQDQSSSAPAHVTLPPLSSVNATRKPNILDVAHSERNHIRPMHLVENLHPSTIQEALDETNYYLQVELGYNFKDPLDLRYDGSSLELCGKTTRARDQIRPTSYTGRIMLNIGIVKSCPIIHLLDRITRQLLIGVAEHIGEADLIGRCAYQLQTPYTHEVTEKALYDGPPGDWKRRPETPGLWYLTLVRA</sequence>
<dbReference type="EMBL" id="JABCIY010000194">
    <property type="protein sequence ID" value="KAF7189138.1"/>
    <property type="molecule type" value="Genomic_DNA"/>
</dbReference>
<proteinExistence type="predicted"/>
<comment type="caution">
    <text evidence="2">The sequence shown here is derived from an EMBL/GenBank/DDBJ whole genome shotgun (WGS) entry which is preliminary data.</text>
</comment>
<keyword evidence="3" id="KW-1185">Reference proteome</keyword>
<evidence type="ECO:0000256" key="1">
    <source>
        <dbReference type="SAM" id="MobiDB-lite"/>
    </source>
</evidence>
<accession>A0A8H6RDL8</accession>
<dbReference type="Proteomes" id="UP000660729">
    <property type="component" value="Unassembled WGS sequence"/>
</dbReference>
<evidence type="ECO:0000313" key="2">
    <source>
        <dbReference type="EMBL" id="KAF7189138.1"/>
    </source>
</evidence>
<organism evidence="2 3">
    <name type="scientific">Pseudocercospora fuligena</name>
    <dbReference type="NCBI Taxonomy" id="685502"/>
    <lineage>
        <taxon>Eukaryota</taxon>
        <taxon>Fungi</taxon>
        <taxon>Dikarya</taxon>
        <taxon>Ascomycota</taxon>
        <taxon>Pezizomycotina</taxon>
        <taxon>Dothideomycetes</taxon>
        <taxon>Dothideomycetidae</taxon>
        <taxon>Mycosphaerellales</taxon>
        <taxon>Mycosphaerellaceae</taxon>
        <taxon>Pseudocercospora</taxon>
    </lineage>
</organism>
<protein>
    <submittedName>
        <fullName evidence="2">Uncharacterized protein</fullName>
    </submittedName>
</protein>
<reference evidence="2" key="1">
    <citation type="submission" date="2020-04" db="EMBL/GenBank/DDBJ databases">
        <title>Draft genome resource of the tomato pathogen Pseudocercospora fuligena.</title>
        <authorList>
            <person name="Zaccaron A."/>
        </authorList>
    </citation>
    <scope>NUCLEOTIDE SEQUENCE</scope>
    <source>
        <strain evidence="2">PF001</strain>
    </source>
</reference>
<gene>
    <name evidence="2" type="ORF">HII31_09560</name>
</gene>
<evidence type="ECO:0000313" key="3">
    <source>
        <dbReference type="Proteomes" id="UP000660729"/>
    </source>
</evidence>
<name>A0A8H6RDL8_9PEZI</name>
<dbReference type="OrthoDB" id="10293122at2759"/>
<feature type="region of interest" description="Disordered" evidence="1">
    <location>
        <begin position="11"/>
        <end position="37"/>
    </location>
</feature>